<keyword evidence="4 11" id="KW-0443">Lipid metabolism</keyword>
<dbReference type="AlphaFoldDB" id="A0A5D3YRC4"/>
<feature type="site" description="Cleavage (non-hydrolytic); by autocatalysis" evidence="11">
    <location>
        <begin position="183"/>
        <end position="184"/>
    </location>
</feature>
<comment type="subcellular location">
    <subcellularLocation>
        <location evidence="11">Cell membrane</location>
        <topology evidence="11">Peripheral membrane protein</topology>
    </subcellularLocation>
</comment>
<comment type="cofactor">
    <cofactor evidence="11">
        <name>pyruvate</name>
        <dbReference type="ChEBI" id="CHEBI:15361"/>
    </cofactor>
    <text evidence="11">Binds 1 pyruvoyl group covalently per subunit.</text>
</comment>
<feature type="active site" description="Schiff-base intermediate with substrate; via pyruvic acid" evidence="11">
    <location>
        <position position="184"/>
    </location>
</feature>
<evidence type="ECO:0000256" key="5">
    <source>
        <dbReference type="ARBA" id="ARBA00023136"/>
    </source>
</evidence>
<dbReference type="Proteomes" id="UP000324595">
    <property type="component" value="Unassembled WGS sequence"/>
</dbReference>
<comment type="function">
    <text evidence="11">Catalyzes the formation of phosphatidylethanolamine (PtdEtn) from phosphatidylserine (PtdSer).</text>
</comment>
<dbReference type="NCBIfam" id="NF003685">
    <property type="entry name" value="PRK05305.2-5"/>
    <property type="match status" value="1"/>
</dbReference>
<sequence>MFARDGYTTIIVTTLFAIMVCGLGYYMGHWTSYVLYTSMVLLVAFILFFFRDPDREITEGDNLILSPADGNIVQIKEVQEDKYIKGKALQISIFLSPMDVHVNRVPVKGELEYLEYEPGIFLVAYDHRASDLNERADFGVRHPSGTKIFFRQITGFLARRIVYHITKGDELRTGDRFGMMKFGSRMDILVPPEVDVNVSEGEKAVAGQTILATINA</sequence>
<keyword evidence="2 11" id="KW-0444">Lipid biosynthesis</keyword>
<keyword evidence="1 11" id="KW-1003">Cell membrane</keyword>
<dbReference type="GO" id="GO:0005886">
    <property type="term" value="C:plasma membrane"/>
    <property type="evidence" value="ECO:0007669"/>
    <property type="project" value="UniProtKB-SubCell"/>
</dbReference>
<feature type="modified residue" description="Pyruvic acid (Ser); by autocatalysis" evidence="11">
    <location>
        <position position="184"/>
    </location>
</feature>
<organism evidence="13 14">
    <name type="scientific">Fodinibius salinus</name>
    <dbReference type="NCBI Taxonomy" id="860790"/>
    <lineage>
        <taxon>Bacteria</taxon>
        <taxon>Pseudomonadati</taxon>
        <taxon>Balneolota</taxon>
        <taxon>Balneolia</taxon>
        <taxon>Balneolales</taxon>
        <taxon>Balneolaceae</taxon>
        <taxon>Fodinibius</taxon>
    </lineage>
</organism>
<evidence type="ECO:0000256" key="8">
    <source>
        <dbReference type="ARBA" id="ARBA00023239"/>
    </source>
</evidence>
<evidence type="ECO:0000256" key="12">
    <source>
        <dbReference type="SAM" id="Phobius"/>
    </source>
</evidence>
<dbReference type="InterPro" id="IPR033175">
    <property type="entry name" value="PSD-A"/>
</dbReference>
<evidence type="ECO:0000313" key="13">
    <source>
        <dbReference type="EMBL" id="TYP95101.1"/>
    </source>
</evidence>
<name>A0A5D3YRC4_9BACT</name>
<dbReference type="EMBL" id="VNHY01000001">
    <property type="protein sequence ID" value="TYP95101.1"/>
    <property type="molecule type" value="Genomic_DNA"/>
</dbReference>
<dbReference type="GO" id="GO:0004609">
    <property type="term" value="F:phosphatidylserine decarboxylase activity"/>
    <property type="evidence" value="ECO:0007669"/>
    <property type="project" value="UniProtKB-UniRule"/>
</dbReference>
<keyword evidence="12" id="KW-1133">Transmembrane helix</keyword>
<evidence type="ECO:0000313" key="14">
    <source>
        <dbReference type="Proteomes" id="UP000324595"/>
    </source>
</evidence>
<reference evidence="13 14" key="1">
    <citation type="submission" date="2019-07" db="EMBL/GenBank/DDBJ databases">
        <title>Genomic Encyclopedia of Archaeal and Bacterial Type Strains, Phase II (KMG-II): from individual species to whole genera.</title>
        <authorList>
            <person name="Goeker M."/>
        </authorList>
    </citation>
    <scope>NUCLEOTIDE SEQUENCE [LARGE SCALE GENOMIC DNA]</scope>
    <source>
        <strain evidence="13 14">DSM 21935</strain>
    </source>
</reference>
<evidence type="ECO:0000256" key="4">
    <source>
        <dbReference type="ARBA" id="ARBA00023098"/>
    </source>
</evidence>
<dbReference type="PANTHER" id="PTHR35809">
    <property type="entry name" value="ARCHAETIDYLSERINE DECARBOXYLASE PROENZYME-RELATED"/>
    <property type="match status" value="1"/>
</dbReference>
<evidence type="ECO:0000256" key="3">
    <source>
        <dbReference type="ARBA" id="ARBA00022793"/>
    </source>
</evidence>
<keyword evidence="9 11" id="KW-1208">Phospholipid metabolism</keyword>
<keyword evidence="8 11" id="KW-0456">Lyase</keyword>
<comment type="similarity">
    <text evidence="11">Belongs to the phosphatidylserine decarboxylase family. PSD-A subfamily.</text>
</comment>
<feature type="transmembrane region" description="Helical" evidence="12">
    <location>
        <begin position="7"/>
        <end position="27"/>
    </location>
</feature>
<evidence type="ECO:0000256" key="11">
    <source>
        <dbReference type="HAMAP-Rule" id="MF_00664"/>
    </source>
</evidence>
<feature type="chain" id="PRO_5023352387" description="Phosphatidylserine decarboxylase alpha chain" evidence="11">
    <location>
        <begin position="184"/>
        <end position="216"/>
    </location>
</feature>
<dbReference type="EC" id="4.1.1.65" evidence="11"/>
<dbReference type="OrthoDB" id="9790893at2"/>
<keyword evidence="6 11" id="KW-0865">Zymogen</keyword>
<accession>A0A5D3YRC4</accession>
<dbReference type="GO" id="GO:0006646">
    <property type="term" value="P:phosphatidylethanolamine biosynthetic process"/>
    <property type="evidence" value="ECO:0007669"/>
    <property type="project" value="UniProtKB-UniRule"/>
</dbReference>
<gene>
    <name evidence="11" type="primary">psd</name>
    <name evidence="13" type="ORF">LX73_0396</name>
</gene>
<evidence type="ECO:0000256" key="1">
    <source>
        <dbReference type="ARBA" id="ARBA00022475"/>
    </source>
</evidence>
<keyword evidence="14" id="KW-1185">Reference proteome</keyword>
<dbReference type="NCBIfam" id="NF003678">
    <property type="entry name" value="PRK05305.1-2"/>
    <property type="match status" value="1"/>
</dbReference>
<proteinExistence type="inferred from homology"/>
<feature type="transmembrane region" description="Helical" evidence="12">
    <location>
        <begin position="33"/>
        <end position="50"/>
    </location>
</feature>
<evidence type="ECO:0000256" key="7">
    <source>
        <dbReference type="ARBA" id="ARBA00023209"/>
    </source>
</evidence>
<keyword evidence="12" id="KW-0812">Transmembrane</keyword>
<dbReference type="Pfam" id="PF02666">
    <property type="entry name" value="PS_Dcarbxylase"/>
    <property type="match status" value="1"/>
</dbReference>
<comment type="PTM">
    <text evidence="11">Is synthesized initially as an inactive proenzyme. Formation of the active enzyme involves a self-maturation process in which the active site pyruvoyl group is generated from an internal serine residue via an autocatalytic post-translational modification. Two non-identical subunits are generated from the proenzyme in this reaction, and the pyruvate is formed at the N-terminus of the alpha chain, which is derived from the carboxyl end of the proenzyme. The post-translation cleavage follows an unusual pathway, termed non-hydrolytic serinolysis, in which the side chain hydroxyl group of the serine supplies its oxygen atom to form the C-terminus of the beta chain, while the remainder of the serine residue undergoes an oxidative deamination to produce ammonia and the pyruvoyl prosthetic group on the alpha chain.</text>
</comment>
<dbReference type="InterPro" id="IPR003817">
    <property type="entry name" value="PS_Dcarbxylase"/>
</dbReference>
<dbReference type="RefSeq" id="WP_148897782.1">
    <property type="nucleotide sequence ID" value="NZ_VNHY01000001.1"/>
</dbReference>
<keyword evidence="3 11" id="KW-0210">Decarboxylase</keyword>
<comment type="caution">
    <text evidence="13">The sequence shown here is derived from an EMBL/GenBank/DDBJ whole genome shotgun (WGS) entry which is preliminary data.</text>
</comment>
<dbReference type="HAMAP" id="MF_00664">
    <property type="entry name" value="PS_decarb_PSD_A"/>
    <property type="match status" value="1"/>
</dbReference>
<evidence type="ECO:0000256" key="2">
    <source>
        <dbReference type="ARBA" id="ARBA00022516"/>
    </source>
</evidence>
<keyword evidence="10 11" id="KW-0670">Pyruvate</keyword>
<dbReference type="UniPathway" id="UPA00558">
    <property type="reaction ID" value="UER00616"/>
</dbReference>
<comment type="pathway">
    <text evidence="11">Phospholipid metabolism; phosphatidylethanolamine biosynthesis; phosphatidylethanolamine from CDP-diacylglycerol: step 2/2.</text>
</comment>
<evidence type="ECO:0000256" key="9">
    <source>
        <dbReference type="ARBA" id="ARBA00023264"/>
    </source>
</evidence>
<evidence type="ECO:0000256" key="10">
    <source>
        <dbReference type="ARBA" id="ARBA00023317"/>
    </source>
</evidence>
<keyword evidence="5 11" id="KW-0472">Membrane</keyword>
<dbReference type="PANTHER" id="PTHR35809:SF1">
    <property type="entry name" value="ARCHAETIDYLSERINE DECARBOXYLASE PROENZYME-RELATED"/>
    <property type="match status" value="1"/>
</dbReference>
<protein>
    <recommendedName>
        <fullName evidence="11">Phosphatidylserine decarboxylase proenzyme</fullName>
        <ecNumber evidence="11">4.1.1.65</ecNumber>
    </recommendedName>
    <component>
        <recommendedName>
            <fullName evidence="11">Phosphatidylserine decarboxylase alpha chain</fullName>
        </recommendedName>
    </component>
    <component>
        <recommendedName>
            <fullName evidence="11">Phosphatidylserine decarboxylase beta chain</fullName>
        </recommendedName>
    </component>
</protein>
<keyword evidence="7 11" id="KW-0594">Phospholipid biosynthesis</keyword>
<comment type="subunit">
    <text evidence="11">Heterodimer of a large membrane-associated beta subunit and a small pyruvoyl-containing alpha subunit.</text>
</comment>
<feature type="chain" id="PRO_5023352388" description="Phosphatidylserine decarboxylase beta chain" evidence="11">
    <location>
        <begin position="1"/>
        <end position="183"/>
    </location>
</feature>
<evidence type="ECO:0000256" key="6">
    <source>
        <dbReference type="ARBA" id="ARBA00023145"/>
    </source>
</evidence>
<comment type="catalytic activity">
    <reaction evidence="11">
        <text>a 1,2-diacyl-sn-glycero-3-phospho-L-serine + H(+) = a 1,2-diacyl-sn-glycero-3-phosphoethanolamine + CO2</text>
        <dbReference type="Rhea" id="RHEA:20828"/>
        <dbReference type="ChEBI" id="CHEBI:15378"/>
        <dbReference type="ChEBI" id="CHEBI:16526"/>
        <dbReference type="ChEBI" id="CHEBI:57262"/>
        <dbReference type="ChEBI" id="CHEBI:64612"/>
        <dbReference type="EC" id="4.1.1.65"/>
    </reaction>
</comment>